<proteinExistence type="predicted"/>
<dbReference type="OMA" id="LTIYIKG"/>
<reference evidence="1 2" key="2">
    <citation type="submission" date="2018-10" db="EMBL/GenBank/DDBJ databases">
        <title>Detection and isolation of Mycoplasma hominis as a predominant microorganism from pelvic cavity of patient with salpingitis and tubo-ovarian abscess.</title>
        <authorList>
            <person name="Guschin A.E."/>
            <person name="Khayrullina G.A."/>
            <person name="Rakovskaya I.V."/>
            <person name="Shelenkov A.A."/>
            <person name="Shagin D.A."/>
        </authorList>
    </citation>
    <scope>NUCLEOTIDE SEQUENCE [LARGE SCALE GENOMIC DNA]</scope>
    <source>
        <strain evidence="2">TOA</strain>
    </source>
</reference>
<reference evidence="1 2" key="1">
    <citation type="submission" date="2014-08" db="EMBL/GenBank/DDBJ databases">
        <authorList>
            <person name="Kuleshov K."/>
            <person name="Dedkov V."/>
            <person name="Markelov M."/>
            <person name="Pimkina E."/>
        </authorList>
    </citation>
    <scope>NUCLEOTIDE SEQUENCE [LARGE SCALE GENOMIC DNA]</scope>
    <source>
        <strain evidence="2">TOA</strain>
    </source>
</reference>
<accession>A0A2K9YTR0</accession>
<protein>
    <submittedName>
        <fullName evidence="1">Uncharacterized protein</fullName>
    </submittedName>
</protein>
<name>A0A2K9YTR0_METHO</name>
<gene>
    <name evidence="1" type="ORF">KN71_002885</name>
</gene>
<dbReference type="EMBL" id="CP033021">
    <property type="protein sequence ID" value="AYN65614.1"/>
    <property type="molecule type" value="Genomic_DNA"/>
</dbReference>
<dbReference type="AlphaFoldDB" id="A0A2K9YTR0"/>
<evidence type="ECO:0000313" key="2">
    <source>
        <dbReference type="Proteomes" id="UP000029712"/>
    </source>
</evidence>
<evidence type="ECO:0000313" key="1">
    <source>
        <dbReference type="EMBL" id="AYN65614.1"/>
    </source>
</evidence>
<organism evidence="1 2">
    <name type="scientific">Metamycoplasma hominis</name>
    <name type="common">Mycoplasma hominis</name>
    <dbReference type="NCBI Taxonomy" id="2098"/>
    <lineage>
        <taxon>Bacteria</taxon>
        <taxon>Bacillati</taxon>
        <taxon>Mycoplasmatota</taxon>
        <taxon>Mycoplasmoidales</taxon>
        <taxon>Metamycoplasmataceae</taxon>
        <taxon>Metamycoplasma</taxon>
    </lineage>
</organism>
<dbReference type="Proteomes" id="UP000029712">
    <property type="component" value="Chromosome"/>
</dbReference>
<dbReference type="OrthoDB" id="399145at2"/>
<dbReference type="RefSeq" id="WP_012855740.1">
    <property type="nucleotide sequence ID" value="NZ_CP009677.1"/>
</dbReference>
<sequence length="98" mass="10893">MILAEIKNLIKSSISIIPGIVDFVELTSTNNINIENDGLIIEEDPQNKNIINITIGLRIMSNLSAKNIVEGIYEIIPYNLTSYDIKLGTLTIYIKGTK</sequence>